<evidence type="ECO:0000313" key="2">
    <source>
        <dbReference type="EMBL" id="TQQ78601.1"/>
    </source>
</evidence>
<evidence type="ECO:0000256" key="1">
    <source>
        <dbReference type="SAM" id="Phobius"/>
    </source>
</evidence>
<accession>A0A8J8P7J0</accession>
<keyword evidence="3" id="KW-1185">Reference proteome</keyword>
<keyword evidence="1" id="KW-0812">Transmembrane</keyword>
<feature type="transmembrane region" description="Helical" evidence="1">
    <location>
        <begin position="7"/>
        <end position="27"/>
    </location>
</feature>
<dbReference type="EMBL" id="RKLU01000011">
    <property type="protein sequence ID" value="TQQ78601.1"/>
    <property type="molecule type" value="Genomic_DNA"/>
</dbReference>
<name>A0A8J8P7J0_9EURY</name>
<keyword evidence="1" id="KW-1133">Transmembrane helix</keyword>
<keyword evidence="1" id="KW-0472">Membrane</keyword>
<evidence type="ECO:0000313" key="3">
    <source>
        <dbReference type="Proteomes" id="UP000705823"/>
    </source>
</evidence>
<dbReference type="AlphaFoldDB" id="A0A8J8P7J0"/>
<organism evidence="2 3">
    <name type="scientific">Halonotius terrestris</name>
    <dbReference type="NCBI Taxonomy" id="2487750"/>
    <lineage>
        <taxon>Archaea</taxon>
        <taxon>Methanobacteriati</taxon>
        <taxon>Methanobacteriota</taxon>
        <taxon>Stenosarchaea group</taxon>
        <taxon>Halobacteria</taxon>
        <taxon>Halobacteriales</taxon>
        <taxon>Haloferacaceae</taxon>
        <taxon>Halonotius</taxon>
    </lineage>
</organism>
<reference evidence="2" key="1">
    <citation type="submission" date="2019-02" db="EMBL/GenBank/DDBJ databases">
        <title>Halonotius sp. a new haloarchaeum isolated from saline soil.</title>
        <authorList>
            <person name="Duran-Viseras A."/>
            <person name="Sanchez-Porro C."/>
            <person name="Ventosa A."/>
        </authorList>
    </citation>
    <scope>NUCLEOTIDE SEQUENCE</scope>
    <source>
        <strain evidence="2">F15B</strain>
    </source>
</reference>
<feature type="transmembrane region" description="Helical" evidence="1">
    <location>
        <begin position="56"/>
        <end position="76"/>
    </location>
</feature>
<proteinExistence type="predicted"/>
<sequence length="81" mass="8892">MARSAAYVITIVAALMFIVGVLVLTVTDPVLQTLFDSALWSSSTQQGSDLLRWQKAVWGFIGTAILIAITLEVWIVTRQPQ</sequence>
<protein>
    <submittedName>
        <fullName evidence="2">Uncharacterized protein</fullName>
    </submittedName>
</protein>
<dbReference type="Proteomes" id="UP000705823">
    <property type="component" value="Unassembled WGS sequence"/>
</dbReference>
<dbReference type="RefSeq" id="WP_142980727.1">
    <property type="nucleotide sequence ID" value="NZ_RKLU01000011.1"/>
</dbReference>
<gene>
    <name evidence="2" type="ORF">EGH24_13850</name>
</gene>
<comment type="caution">
    <text evidence="2">The sequence shown here is derived from an EMBL/GenBank/DDBJ whole genome shotgun (WGS) entry which is preliminary data.</text>
</comment>